<dbReference type="InterPro" id="IPR036388">
    <property type="entry name" value="WH-like_DNA-bd_sf"/>
</dbReference>
<dbReference type="InterPro" id="IPR000281">
    <property type="entry name" value="HTH_RpiR"/>
</dbReference>
<dbReference type="SUPFAM" id="SSF46689">
    <property type="entry name" value="Homeodomain-like"/>
    <property type="match status" value="1"/>
</dbReference>
<dbReference type="InterPro" id="IPR009057">
    <property type="entry name" value="Homeodomain-like_sf"/>
</dbReference>
<gene>
    <name evidence="6" type="ORF">K8U80_09570</name>
</gene>
<evidence type="ECO:0000259" key="4">
    <source>
        <dbReference type="PROSITE" id="PS51071"/>
    </source>
</evidence>
<dbReference type="PANTHER" id="PTHR30514:SF17">
    <property type="entry name" value="HTH-TYPE TRANSCRIPTIONAL REGULATOR MURR"/>
    <property type="match status" value="1"/>
</dbReference>
<dbReference type="EMBL" id="DYVF01000057">
    <property type="protein sequence ID" value="HJG31622.1"/>
    <property type="molecule type" value="Genomic_DNA"/>
</dbReference>
<keyword evidence="2" id="KW-0238">DNA-binding</keyword>
<dbReference type="PANTHER" id="PTHR30514">
    <property type="entry name" value="GLUCOKINASE"/>
    <property type="match status" value="1"/>
</dbReference>
<evidence type="ECO:0000259" key="5">
    <source>
        <dbReference type="PROSITE" id="PS51464"/>
    </source>
</evidence>
<dbReference type="Gene3D" id="3.40.50.10490">
    <property type="entry name" value="Glucose-6-phosphate isomerase like protein, domain 1"/>
    <property type="match status" value="1"/>
</dbReference>
<reference evidence="6" key="2">
    <citation type="submission" date="2021-09" db="EMBL/GenBank/DDBJ databases">
        <authorList>
            <person name="Gilroy R."/>
        </authorList>
    </citation>
    <scope>NUCLEOTIDE SEQUENCE</scope>
    <source>
        <strain evidence="6">ChiGjej2B2-7701</strain>
    </source>
</reference>
<keyword evidence="1" id="KW-0805">Transcription regulation</keyword>
<dbReference type="PROSITE" id="PS51071">
    <property type="entry name" value="HTH_RPIR"/>
    <property type="match status" value="1"/>
</dbReference>
<dbReference type="Proteomes" id="UP000746751">
    <property type="component" value="Unassembled WGS sequence"/>
</dbReference>
<dbReference type="CDD" id="cd05013">
    <property type="entry name" value="SIS_RpiR"/>
    <property type="match status" value="1"/>
</dbReference>
<dbReference type="GO" id="GO:0097367">
    <property type="term" value="F:carbohydrate derivative binding"/>
    <property type="evidence" value="ECO:0007669"/>
    <property type="project" value="InterPro"/>
</dbReference>
<dbReference type="Pfam" id="PF01418">
    <property type="entry name" value="HTH_6"/>
    <property type="match status" value="1"/>
</dbReference>
<accession>A0A921IR79</accession>
<protein>
    <submittedName>
        <fullName evidence="6">MurR/RpiR family transcriptional regulator</fullName>
    </submittedName>
</protein>
<dbReference type="InterPro" id="IPR046348">
    <property type="entry name" value="SIS_dom_sf"/>
</dbReference>
<sequence length="279" mass="30445">MIALFTTRVKSLYPKFTMAERKVADYLIMNGDEIEDVTSHELARRLDVGQSTVMRFSKKMGYSMFGEMIADIKSSGDLSTEIQNDDGLFTVMSKIETKYHELLKGVVRSNPEENLAQAARLVDGAGTIICYGFMESGLLASHLCWSLVGLGKNACCDAEIIQVKRRLRTLDPNKDLLVVISKSGDKVEPVGVAKAAVAKGIPVLAICDASDNPLSRLATSSLRVIEVADRSTPMTSMGVDAGVMLMTDTLVASVYQQDRKKYAAAYRGGIVAAFSERRE</sequence>
<proteinExistence type="predicted"/>
<name>A0A921IR79_9ACTN</name>
<feature type="domain" description="SIS" evidence="5">
    <location>
        <begin position="118"/>
        <end position="260"/>
    </location>
</feature>
<dbReference type="InterPro" id="IPR047640">
    <property type="entry name" value="RpiR-like"/>
</dbReference>
<dbReference type="GO" id="GO:0003700">
    <property type="term" value="F:DNA-binding transcription factor activity"/>
    <property type="evidence" value="ECO:0007669"/>
    <property type="project" value="InterPro"/>
</dbReference>
<dbReference type="AlphaFoldDB" id="A0A921IR79"/>
<dbReference type="SUPFAM" id="SSF53697">
    <property type="entry name" value="SIS domain"/>
    <property type="match status" value="1"/>
</dbReference>
<dbReference type="PROSITE" id="PS51464">
    <property type="entry name" value="SIS"/>
    <property type="match status" value="1"/>
</dbReference>
<organism evidence="6 7">
    <name type="scientific">Collinsella ihumii</name>
    <dbReference type="NCBI Taxonomy" id="1720204"/>
    <lineage>
        <taxon>Bacteria</taxon>
        <taxon>Bacillati</taxon>
        <taxon>Actinomycetota</taxon>
        <taxon>Coriobacteriia</taxon>
        <taxon>Coriobacteriales</taxon>
        <taxon>Coriobacteriaceae</taxon>
        <taxon>Collinsella</taxon>
    </lineage>
</organism>
<dbReference type="Gene3D" id="1.10.10.10">
    <property type="entry name" value="Winged helix-like DNA-binding domain superfamily/Winged helix DNA-binding domain"/>
    <property type="match status" value="1"/>
</dbReference>
<evidence type="ECO:0000256" key="3">
    <source>
        <dbReference type="ARBA" id="ARBA00023163"/>
    </source>
</evidence>
<dbReference type="Pfam" id="PF01380">
    <property type="entry name" value="SIS"/>
    <property type="match status" value="1"/>
</dbReference>
<feature type="domain" description="HTH rpiR-type" evidence="4">
    <location>
        <begin position="3"/>
        <end position="79"/>
    </location>
</feature>
<dbReference type="GO" id="GO:1901135">
    <property type="term" value="P:carbohydrate derivative metabolic process"/>
    <property type="evidence" value="ECO:0007669"/>
    <property type="project" value="InterPro"/>
</dbReference>
<evidence type="ECO:0000313" key="6">
    <source>
        <dbReference type="EMBL" id="HJG31622.1"/>
    </source>
</evidence>
<dbReference type="GO" id="GO:0003677">
    <property type="term" value="F:DNA binding"/>
    <property type="evidence" value="ECO:0007669"/>
    <property type="project" value="UniProtKB-KW"/>
</dbReference>
<evidence type="ECO:0000256" key="1">
    <source>
        <dbReference type="ARBA" id="ARBA00023015"/>
    </source>
</evidence>
<comment type="caution">
    <text evidence="6">The sequence shown here is derived from an EMBL/GenBank/DDBJ whole genome shotgun (WGS) entry which is preliminary data.</text>
</comment>
<evidence type="ECO:0000256" key="2">
    <source>
        <dbReference type="ARBA" id="ARBA00023125"/>
    </source>
</evidence>
<dbReference type="InterPro" id="IPR035472">
    <property type="entry name" value="RpiR-like_SIS"/>
</dbReference>
<reference evidence="6" key="1">
    <citation type="journal article" date="2021" name="PeerJ">
        <title>Extensive microbial diversity within the chicken gut microbiome revealed by metagenomics and culture.</title>
        <authorList>
            <person name="Gilroy R."/>
            <person name="Ravi A."/>
            <person name="Getino M."/>
            <person name="Pursley I."/>
            <person name="Horton D.L."/>
            <person name="Alikhan N.F."/>
            <person name="Baker D."/>
            <person name="Gharbi K."/>
            <person name="Hall N."/>
            <person name="Watson M."/>
            <person name="Adriaenssens E.M."/>
            <person name="Foster-Nyarko E."/>
            <person name="Jarju S."/>
            <person name="Secka A."/>
            <person name="Antonio M."/>
            <person name="Oren A."/>
            <person name="Chaudhuri R.R."/>
            <person name="La Ragione R."/>
            <person name="Hildebrand F."/>
            <person name="Pallen M.J."/>
        </authorList>
    </citation>
    <scope>NUCLEOTIDE SEQUENCE</scope>
    <source>
        <strain evidence="6">ChiGjej2B2-7701</strain>
    </source>
</reference>
<keyword evidence="3" id="KW-0804">Transcription</keyword>
<dbReference type="InterPro" id="IPR001347">
    <property type="entry name" value="SIS_dom"/>
</dbReference>
<evidence type="ECO:0000313" key="7">
    <source>
        <dbReference type="Proteomes" id="UP000746751"/>
    </source>
</evidence>